<evidence type="ECO:0000256" key="1">
    <source>
        <dbReference type="SAM" id="Coils"/>
    </source>
</evidence>
<dbReference type="GeneID" id="10543201"/>
<gene>
    <name evidence="4" type="ORF">PGTG_19152</name>
</gene>
<dbReference type="Pfam" id="PF18758">
    <property type="entry name" value="KDZ"/>
    <property type="match status" value="1"/>
</dbReference>
<dbReference type="HOGENOM" id="CLU_011407_0_1_1"/>
<dbReference type="AlphaFoldDB" id="E3L9B1"/>
<feature type="compositionally biased region" description="Low complexity" evidence="2">
    <location>
        <begin position="42"/>
        <end position="53"/>
    </location>
</feature>
<dbReference type="EMBL" id="DS178383">
    <property type="protein sequence ID" value="EFP93136.2"/>
    <property type="molecule type" value="Genomic_DNA"/>
</dbReference>
<reference evidence="5" key="2">
    <citation type="journal article" date="2011" name="Proc. Natl. Acad. Sci. U.S.A.">
        <title>Obligate biotrophy features unraveled by the genomic analysis of rust fungi.</title>
        <authorList>
            <person name="Duplessis S."/>
            <person name="Cuomo C.A."/>
            <person name="Lin Y.-C."/>
            <person name="Aerts A."/>
            <person name="Tisserant E."/>
            <person name="Veneault-Fourrey C."/>
            <person name="Joly D.L."/>
            <person name="Hacquard S."/>
            <person name="Amselem J."/>
            <person name="Cantarel B.L."/>
            <person name="Chiu R."/>
            <person name="Coutinho P.M."/>
            <person name="Feau N."/>
            <person name="Field M."/>
            <person name="Frey P."/>
            <person name="Gelhaye E."/>
            <person name="Goldberg J."/>
            <person name="Grabherr M.G."/>
            <person name="Kodira C.D."/>
            <person name="Kohler A."/>
            <person name="Kuees U."/>
            <person name="Lindquist E.A."/>
            <person name="Lucas S.M."/>
            <person name="Mago R."/>
            <person name="Mauceli E."/>
            <person name="Morin E."/>
            <person name="Murat C."/>
            <person name="Pangilinan J.L."/>
            <person name="Park R."/>
            <person name="Pearson M."/>
            <person name="Quesneville H."/>
            <person name="Rouhier N."/>
            <person name="Sakthikumar S."/>
            <person name="Salamov A.A."/>
            <person name="Schmutz J."/>
            <person name="Selles B."/>
            <person name="Shapiro H."/>
            <person name="Tanguay P."/>
            <person name="Tuskan G.A."/>
            <person name="Henrissat B."/>
            <person name="Van de Peer Y."/>
            <person name="Rouze P."/>
            <person name="Ellis J.G."/>
            <person name="Dodds P.N."/>
            <person name="Schein J.E."/>
            <person name="Zhong S."/>
            <person name="Hamelin R.C."/>
            <person name="Grigoriev I.V."/>
            <person name="Szabo L.J."/>
            <person name="Martin F."/>
        </authorList>
    </citation>
    <scope>NUCLEOTIDE SEQUENCE [LARGE SCALE GENOMIC DNA]</scope>
    <source>
        <strain evidence="5">CRL 75-36-700-3 / race SCCL</strain>
    </source>
</reference>
<dbReference type="InterPro" id="IPR041320">
    <property type="entry name" value="CxC1"/>
</dbReference>
<feature type="coiled-coil region" evidence="1">
    <location>
        <begin position="551"/>
        <end position="578"/>
    </location>
</feature>
<dbReference type="OrthoDB" id="2500537at2759"/>
<name>E3L9B1_PUCGT</name>
<evidence type="ECO:0000313" key="4">
    <source>
        <dbReference type="EMBL" id="EFP93136.2"/>
    </source>
</evidence>
<keyword evidence="5" id="KW-1185">Reference proteome</keyword>
<feature type="domain" description="CxC1-like cysteine cluster associated with KDZ transposases" evidence="3">
    <location>
        <begin position="138"/>
        <end position="226"/>
    </location>
</feature>
<sequence>MRGYEGDGGKSKRRPKKPKTLKGHAVSEEAERASQQFIKSMQPQPNEPNSSQQIHQLYPTRHLENETPEQYAGRISPDPIDPQVENLSQYFQNQHHEHRQVLEEKQWEEVYGPMFSCFYDCAAKTATWGDVEKWSRDWKPSCGCIPTRQRPVVLIDILSRKEAQVEFCHCQPDQVRLIQMGYIGATPKFPKTAFSIRLLQLHHILWKHCAIAMLPFSKAIDEFLDNNNPLILVPHNEDEFEESVSTRHWRKQLSRAVDAFREMLKREKELVARVMNLEPLDQLADICPKCYGPQVVGKREDEPDYILCMDGNFQHRRHLKASVEHSNNIVTPSLFVQPCEVSEMEESLAQSQQPRQKMEHIDRCTEQHTAANDTRNGTTWKHCDDTGLFGMACRHDQMIRMINIVKSGEKSYFPLTMINHMVQITQENFGERKKLAFLYDIGCNIEKGIIRRNQFPFEMAHNLLKFGTSVFHAYVHEWTCQLRYNPRLNHGWGMSDGEGMERLWSHLSPLISQLRYSTKSHRLSAIDLQEQWNRQRQMQLGAMENETELQMKHQVEELVMLEDQLRATQQEMVELGQTRRRNRTEAQTLQMEQGPDNLRVLESEIENIIHELGLEYFRNLPGDSGQSS</sequence>
<dbReference type="InParanoid" id="E3L9B1"/>
<feature type="compositionally biased region" description="Basic and acidic residues" evidence="2">
    <location>
        <begin position="1"/>
        <end position="10"/>
    </location>
</feature>
<feature type="region of interest" description="Disordered" evidence="2">
    <location>
        <begin position="1"/>
        <end position="53"/>
    </location>
</feature>
<reference key="1">
    <citation type="submission" date="2007-01" db="EMBL/GenBank/DDBJ databases">
        <title>The Genome Sequence of Puccinia graminis f. sp. tritici Strain CRL 75-36-700-3.</title>
        <authorList>
            <consortium name="The Broad Institute Genome Sequencing Platform"/>
            <person name="Birren B."/>
            <person name="Lander E."/>
            <person name="Galagan J."/>
            <person name="Nusbaum C."/>
            <person name="Devon K."/>
            <person name="Cuomo C."/>
            <person name="Jaffe D."/>
            <person name="Butler J."/>
            <person name="Alvarez P."/>
            <person name="Gnerre S."/>
            <person name="Grabherr M."/>
            <person name="Mauceli E."/>
            <person name="Brockman W."/>
            <person name="Young S."/>
            <person name="LaButti K."/>
            <person name="Sykes S."/>
            <person name="DeCaprio D."/>
            <person name="Crawford M."/>
            <person name="Koehrsen M."/>
            <person name="Engels R."/>
            <person name="Montgomery P."/>
            <person name="Pearson M."/>
            <person name="Howarth C."/>
            <person name="Larson L."/>
            <person name="White J."/>
            <person name="Zeng Q."/>
            <person name="Kodira C."/>
            <person name="Yandava C."/>
            <person name="Alvarado L."/>
            <person name="O'Leary S."/>
            <person name="Szabo L."/>
            <person name="Dean R."/>
            <person name="Schein J."/>
        </authorList>
    </citation>
    <scope>NUCLEOTIDE SEQUENCE</scope>
    <source>
        <strain>CRL 75-36-700-3</strain>
    </source>
</reference>
<accession>E3L9B1</accession>
<evidence type="ECO:0000259" key="3">
    <source>
        <dbReference type="Pfam" id="PF18802"/>
    </source>
</evidence>
<dbReference type="InterPro" id="IPR040521">
    <property type="entry name" value="KDZ"/>
</dbReference>
<dbReference type="KEGG" id="pgr:PGTG_19152"/>
<dbReference type="Proteomes" id="UP000008783">
    <property type="component" value="Unassembled WGS sequence"/>
</dbReference>
<keyword evidence="1" id="KW-0175">Coiled coil</keyword>
<evidence type="ECO:0000256" key="2">
    <source>
        <dbReference type="SAM" id="MobiDB-lite"/>
    </source>
</evidence>
<dbReference type="STRING" id="418459.E3L9B1"/>
<dbReference type="PANTHER" id="PTHR33096">
    <property type="entry name" value="CXC2 DOMAIN-CONTAINING PROTEIN"/>
    <property type="match status" value="1"/>
</dbReference>
<dbReference type="RefSeq" id="XP_003337555.2">
    <property type="nucleotide sequence ID" value="XM_003337507.2"/>
</dbReference>
<proteinExistence type="predicted"/>
<feature type="compositionally biased region" description="Basic residues" evidence="2">
    <location>
        <begin position="11"/>
        <end position="22"/>
    </location>
</feature>
<organism evidence="4 5">
    <name type="scientific">Puccinia graminis f. sp. tritici (strain CRL 75-36-700-3 / race SCCL)</name>
    <name type="common">Black stem rust fungus</name>
    <dbReference type="NCBI Taxonomy" id="418459"/>
    <lineage>
        <taxon>Eukaryota</taxon>
        <taxon>Fungi</taxon>
        <taxon>Dikarya</taxon>
        <taxon>Basidiomycota</taxon>
        <taxon>Pucciniomycotina</taxon>
        <taxon>Pucciniomycetes</taxon>
        <taxon>Pucciniales</taxon>
        <taxon>Pucciniaceae</taxon>
        <taxon>Puccinia</taxon>
    </lineage>
</organism>
<dbReference type="VEuPathDB" id="FungiDB:PGTG_19152"/>
<evidence type="ECO:0000313" key="5">
    <source>
        <dbReference type="Proteomes" id="UP000008783"/>
    </source>
</evidence>
<dbReference type="PANTHER" id="PTHR33096:SF1">
    <property type="entry name" value="CXC1-LIKE CYSTEINE CLUSTER ASSOCIATED WITH KDZ TRANSPOSASES DOMAIN-CONTAINING PROTEIN"/>
    <property type="match status" value="1"/>
</dbReference>
<protein>
    <recommendedName>
        <fullName evidence="3">CxC1-like cysteine cluster associated with KDZ transposases domain-containing protein</fullName>
    </recommendedName>
</protein>
<dbReference type="Pfam" id="PF18802">
    <property type="entry name" value="CxC1"/>
    <property type="match status" value="1"/>
</dbReference>